<reference evidence="5" key="2">
    <citation type="submission" date="2020-12" db="UniProtKB">
        <authorList>
            <consortium name="WormBaseParasite"/>
        </authorList>
    </citation>
    <scope>IDENTIFICATION</scope>
</reference>
<evidence type="ECO:0000256" key="1">
    <source>
        <dbReference type="SAM" id="SignalP"/>
    </source>
</evidence>
<dbReference type="GeneID" id="36382307"/>
<evidence type="ECO:0000313" key="5">
    <source>
        <dbReference type="WBParaSite" id="SRAE_2000458200.1"/>
    </source>
</evidence>
<organism evidence="3">
    <name type="scientific">Strongyloides ratti</name>
    <name type="common">Parasitic roundworm</name>
    <dbReference type="NCBI Taxonomy" id="34506"/>
    <lineage>
        <taxon>Eukaryota</taxon>
        <taxon>Metazoa</taxon>
        <taxon>Ecdysozoa</taxon>
        <taxon>Nematoda</taxon>
        <taxon>Chromadorea</taxon>
        <taxon>Rhabditida</taxon>
        <taxon>Tylenchina</taxon>
        <taxon>Panagrolaimomorpha</taxon>
        <taxon>Strongyloidoidea</taxon>
        <taxon>Strongyloididae</taxon>
        <taxon>Strongyloides</taxon>
    </lineage>
</organism>
<dbReference type="RefSeq" id="XP_024509135.1">
    <property type="nucleotide sequence ID" value="XM_024643468.1"/>
</dbReference>
<feature type="signal peptide" evidence="1">
    <location>
        <begin position="1"/>
        <end position="22"/>
    </location>
</feature>
<dbReference type="Pfam" id="PF00188">
    <property type="entry name" value="CAP"/>
    <property type="match status" value="1"/>
</dbReference>
<dbReference type="InterPro" id="IPR035940">
    <property type="entry name" value="CAP_sf"/>
</dbReference>
<evidence type="ECO:0000259" key="2">
    <source>
        <dbReference type="SMART" id="SM00198"/>
    </source>
</evidence>
<gene>
    <name evidence="3 5 6" type="ORF">SRAE_2000458200</name>
</gene>
<evidence type="ECO:0000313" key="3">
    <source>
        <dbReference type="EMBL" id="CEF69936.2"/>
    </source>
</evidence>
<dbReference type="Gene3D" id="3.40.33.10">
    <property type="entry name" value="CAP"/>
    <property type="match status" value="1"/>
</dbReference>
<evidence type="ECO:0000313" key="6">
    <source>
        <dbReference type="WormBase" id="SRAE_2000458200"/>
    </source>
</evidence>
<dbReference type="Proteomes" id="UP000035682">
    <property type="component" value="Unplaced"/>
</dbReference>
<dbReference type="WBParaSite" id="SRAE_2000458200.1">
    <property type="protein sequence ID" value="SRAE_2000458200.1"/>
    <property type="gene ID" value="WBGene00264814"/>
</dbReference>
<protein>
    <submittedName>
        <fullName evidence="3 5">CAP domain-containing protein</fullName>
    </submittedName>
</protein>
<evidence type="ECO:0000313" key="4">
    <source>
        <dbReference type="Proteomes" id="UP000035682"/>
    </source>
</evidence>
<dbReference type="InterPro" id="IPR001283">
    <property type="entry name" value="CRISP-related"/>
</dbReference>
<feature type="chain" id="PRO_5015031202" evidence="1">
    <location>
        <begin position="23"/>
        <end position="354"/>
    </location>
</feature>
<accession>A0A090LQS3</accession>
<dbReference type="EMBL" id="LN609529">
    <property type="protein sequence ID" value="CEF69936.2"/>
    <property type="molecule type" value="Genomic_DNA"/>
</dbReference>
<dbReference type="CTD" id="36382307"/>
<dbReference type="SUPFAM" id="SSF55797">
    <property type="entry name" value="PR-1-like"/>
    <property type="match status" value="1"/>
</dbReference>
<dbReference type="Pfam" id="PF24100">
    <property type="entry name" value="DUF7381"/>
    <property type="match status" value="1"/>
</dbReference>
<dbReference type="SMART" id="SM00198">
    <property type="entry name" value="SCP"/>
    <property type="match status" value="1"/>
</dbReference>
<name>A0A090LQS3_STRRB</name>
<reference evidence="3 4" key="1">
    <citation type="submission" date="2014-09" db="EMBL/GenBank/DDBJ databases">
        <authorList>
            <person name="Martin A.A."/>
        </authorList>
    </citation>
    <scope>NUCLEOTIDE SEQUENCE</scope>
    <source>
        <strain evidence="4">ED321</strain>
        <strain evidence="3">ED321 Heterogonic</strain>
    </source>
</reference>
<dbReference type="WormBase" id="SRAE_2000458200">
    <property type="protein sequence ID" value="SRP06576"/>
    <property type="gene ID" value="WBGene00264814"/>
</dbReference>
<keyword evidence="4" id="KW-1185">Reference proteome</keyword>
<dbReference type="PANTHER" id="PTHR10334">
    <property type="entry name" value="CYSTEINE-RICH SECRETORY PROTEIN-RELATED"/>
    <property type="match status" value="1"/>
</dbReference>
<sequence>MVLLHNIFLTIILILLPQLTYQLKEIFYYERYVNNVKFYYYNSKYYITMKSMALRILQDFRMYHPLNLFIKNMGVITDKDIKIKKYSAPEPILEYLDESILPKKCVIMKITNKFGTKFKCMGRVFTSYEEANKYALEIEKLHDCKNYVEEKVVIKNVPKNLKAKPLIPPKPLCLIHFNPAKCLFSNMNSFNTWKHVWNQCNFKCLFEKTHHTLKQKMLSEINCYRTFHSSKALIRNPYLEKIAQERADMFSHNKYIIPDKSKLVGEFYVSLNYELLRYLIKFWYDEGVNYNYNAEHVHPATQHFTALIWKGTSIVGIGISRSKDTFYAVFLFSPKGNTPNAFKRNVFDKILNYV</sequence>
<dbReference type="InterPro" id="IPR055805">
    <property type="entry name" value="DUF7381"/>
</dbReference>
<dbReference type="AlphaFoldDB" id="A0A090LQS3"/>
<dbReference type="InterPro" id="IPR014044">
    <property type="entry name" value="CAP_dom"/>
</dbReference>
<dbReference type="OrthoDB" id="414826at2759"/>
<proteinExistence type="predicted"/>
<feature type="domain" description="SCP" evidence="2">
    <location>
        <begin position="212"/>
        <end position="340"/>
    </location>
</feature>
<keyword evidence="1" id="KW-0732">Signal</keyword>